<accession>A0A8S4SA49</accession>
<feature type="region of interest" description="Disordered" evidence="1">
    <location>
        <begin position="46"/>
        <end position="66"/>
    </location>
</feature>
<sequence length="133" mass="14720">MRSSFVLCEYATRSQLKSISARSVGVWSYSNSANCCPIRSSSRIANAKEVPEEEGSSGGFGNGRMPNPSRYGTPIRIYAASYRLIVWRHVVVGYFLLSTGKASHQTSPEEVENIYSQISLPGLKRETPIISRQ</sequence>
<gene>
    <name evidence="2" type="primary">jg10255</name>
    <name evidence="2" type="ORF">PAEG_LOCUS22141</name>
</gene>
<evidence type="ECO:0000256" key="1">
    <source>
        <dbReference type="SAM" id="MobiDB-lite"/>
    </source>
</evidence>
<dbReference type="AlphaFoldDB" id="A0A8S4SA49"/>
<dbReference type="EMBL" id="CAKXAJ010026017">
    <property type="protein sequence ID" value="CAH2250926.1"/>
    <property type="molecule type" value="Genomic_DNA"/>
</dbReference>
<dbReference type="Proteomes" id="UP000838756">
    <property type="component" value="Unassembled WGS sequence"/>
</dbReference>
<proteinExistence type="predicted"/>
<evidence type="ECO:0000313" key="2">
    <source>
        <dbReference type="EMBL" id="CAH2250926.1"/>
    </source>
</evidence>
<name>A0A8S4SA49_9NEOP</name>
<keyword evidence="3" id="KW-1185">Reference proteome</keyword>
<protein>
    <submittedName>
        <fullName evidence="2">Jg10255 protein</fullName>
    </submittedName>
</protein>
<organism evidence="2 3">
    <name type="scientific">Pararge aegeria aegeria</name>
    <dbReference type="NCBI Taxonomy" id="348720"/>
    <lineage>
        <taxon>Eukaryota</taxon>
        <taxon>Metazoa</taxon>
        <taxon>Ecdysozoa</taxon>
        <taxon>Arthropoda</taxon>
        <taxon>Hexapoda</taxon>
        <taxon>Insecta</taxon>
        <taxon>Pterygota</taxon>
        <taxon>Neoptera</taxon>
        <taxon>Endopterygota</taxon>
        <taxon>Lepidoptera</taxon>
        <taxon>Glossata</taxon>
        <taxon>Ditrysia</taxon>
        <taxon>Papilionoidea</taxon>
        <taxon>Nymphalidae</taxon>
        <taxon>Satyrinae</taxon>
        <taxon>Satyrini</taxon>
        <taxon>Parargina</taxon>
        <taxon>Pararge</taxon>
    </lineage>
</organism>
<reference evidence="2" key="1">
    <citation type="submission" date="2022-03" db="EMBL/GenBank/DDBJ databases">
        <authorList>
            <person name="Lindestad O."/>
        </authorList>
    </citation>
    <scope>NUCLEOTIDE SEQUENCE</scope>
</reference>
<evidence type="ECO:0000313" key="3">
    <source>
        <dbReference type="Proteomes" id="UP000838756"/>
    </source>
</evidence>
<comment type="caution">
    <text evidence="2">The sequence shown here is derived from an EMBL/GenBank/DDBJ whole genome shotgun (WGS) entry which is preliminary data.</text>
</comment>